<comment type="catalytic activity">
    <reaction evidence="1">
        <text>Hydrolysis of terminal non-reducing N-acetyl-D-hexosamine residues in N-acetyl-beta-D-hexosaminides.</text>
        <dbReference type="EC" id="3.2.1.52"/>
    </reaction>
</comment>
<dbReference type="Proteomes" id="UP000624701">
    <property type="component" value="Unassembled WGS sequence"/>
</dbReference>
<evidence type="ECO:0000313" key="9">
    <source>
        <dbReference type="EMBL" id="GGI56537.1"/>
    </source>
</evidence>
<dbReference type="SUPFAM" id="SSF55545">
    <property type="entry name" value="beta-N-acetylhexosaminidase-like domain"/>
    <property type="match status" value="1"/>
</dbReference>
<dbReference type="Gene3D" id="3.20.20.80">
    <property type="entry name" value="Glycosidases"/>
    <property type="match status" value="1"/>
</dbReference>
<evidence type="ECO:0000259" key="6">
    <source>
        <dbReference type="Pfam" id="PF00728"/>
    </source>
</evidence>
<evidence type="ECO:0000256" key="3">
    <source>
        <dbReference type="ARBA" id="ARBA00012663"/>
    </source>
</evidence>
<accession>A0ABQ2BVQ8</accession>
<dbReference type="Pfam" id="PF13290">
    <property type="entry name" value="CHB_HEX_C_1"/>
    <property type="match status" value="1"/>
</dbReference>
<dbReference type="Pfam" id="PF00728">
    <property type="entry name" value="Glyco_hydro_20"/>
    <property type="match status" value="1"/>
</dbReference>
<feature type="domain" description="Glycoside hydrolase family 20 catalytic" evidence="6">
    <location>
        <begin position="155"/>
        <end position="500"/>
    </location>
</feature>
<evidence type="ECO:0000256" key="1">
    <source>
        <dbReference type="ARBA" id="ARBA00001231"/>
    </source>
</evidence>
<keyword evidence="10" id="KW-1185">Reference proteome</keyword>
<comment type="similarity">
    <text evidence="2">Belongs to the glycosyl hydrolase 20 family.</text>
</comment>
<dbReference type="PANTHER" id="PTHR22600">
    <property type="entry name" value="BETA-HEXOSAMINIDASE"/>
    <property type="match status" value="1"/>
</dbReference>
<proteinExistence type="inferred from homology"/>
<feature type="domain" description="Beta-hexosaminidase bacterial type N-terminal" evidence="7">
    <location>
        <begin position="28"/>
        <end position="152"/>
    </location>
</feature>
<dbReference type="Gene3D" id="3.30.379.10">
    <property type="entry name" value="Chitobiase/beta-hexosaminidase domain 2-like"/>
    <property type="match status" value="1"/>
</dbReference>
<dbReference type="PANTHER" id="PTHR22600:SF57">
    <property type="entry name" value="BETA-N-ACETYLHEXOSAMINIDASE"/>
    <property type="match status" value="1"/>
</dbReference>
<dbReference type="InterPro" id="IPR017853">
    <property type="entry name" value="GH"/>
</dbReference>
<dbReference type="InterPro" id="IPR059177">
    <property type="entry name" value="GH29D-like_dom"/>
</dbReference>
<protein>
    <recommendedName>
        <fullName evidence="3">beta-N-acetylhexosaminidase</fullName>
        <ecNumber evidence="3">3.2.1.52</ecNumber>
    </recommendedName>
</protein>
<dbReference type="InterPro" id="IPR025705">
    <property type="entry name" value="Beta_hexosaminidase_sua/sub"/>
</dbReference>
<dbReference type="SUPFAM" id="SSF51445">
    <property type="entry name" value="(Trans)glycosidases"/>
    <property type="match status" value="1"/>
</dbReference>
<evidence type="ECO:0000256" key="5">
    <source>
        <dbReference type="ARBA" id="ARBA00023295"/>
    </source>
</evidence>
<gene>
    <name evidence="9" type="ORF">GCM10011444_08460</name>
</gene>
<evidence type="ECO:0000259" key="7">
    <source>
        <dbReference type="Pfam" id="PF02838"/>
    </source>
</evidence>
<dbReference type="CDD" id="cd06563">
    <property type="entry name" value="GH20_chitobiase-like"/>
    <property type="match status" value="1"/>
</dbReference>
<name>A0ABQ2BVQ8_9FLAO</name>
<sequence>MHFKKNALILFLLFTFFNCKKEDFQIITPQIIPKPQSQEITQGKFLLSSDTHLIFDTELKPAIRYWKSISESVFGLNTGKSNTIKFVFDASISNSEMYKLKITPQEVTVRASSAKGAFYAIQSIIQLLPPEFISKNFKSDGLYIRALEITDQPQFPYRGMHLDVSRHMYSVDFIKKYIDAMAMLKMNTFHWHLTDDQGWRVEIEKYPKLNEIASYRNETLIGHYNDQPHQFDGKRYGGFYTKAQIKDIVAYASERMITVIPEIEMPGHSQAVIAAYPELGCTGEEVRVATKWGVFEHIFCPKEETFKFLEDVLDEVLELFPSTYIHIGGDEAPKTQWKSSSYCQELIKAEGLKDEHELQNYFITRMEKYLNSKGRQIIGWDEILEGGLAPNATVMSWRGTNGAVEAAKSGHNVVMTPTSHCYFDYYQSDNEDEPTAIGGYLPLEKVYGFNPIPEELNAKESKYVMGAQGNVWTEYMPTEEQVEYMAFPRMLAMSEVVWSTSKNKNYKDFVSRLENFHKRLEVLDINYANHLYEIQGEMISDNGNSFYKLETLTDGKDIRYTIDGSEPRLNSEIYTSQISISESLIIKAAVFNSEKQLGKTFTQNINYHKAVGAKIIINKEPHKAYSGSGAEGLINGVSGSDSRYGDKEWLGFWGEDIEITIDLGEEKEINSIETRFYNGNGQWIYAPDMIKISTEEEHEKGEIEFQPLEPEIILHTWSKNPSIKIFKKEFLDEQRTYIDFKVRYIKIGVPNYGTIPEGKQGSGNKAWTFIDEIIVN</sequence>
<feature type="domain" description="GH29D-like beta-sandwich" evidence="8">
    <location>
        <begin position="548"/>
        <end position="602"/>
    </location>
</feature>
<comment type="caution">
    <text evidence="9">The sequence shown here is derived from an EMBL/GenBank/DDBJ whole genome shotgun (WGS) entry which is preliminary data.</text>
</comment>
<keyword evidence="5" id="KW-0326">Glycosidase</keyword>
<evidence type="ECO:0000259" key="8">
    <source>
        <dbReference type="Pfam" id="PF13290"/>
    </source>
</evidence>
<dbReference type="InterPro" id="IPR015883">
    <property type="entry name" value="Glyco_hydro_20_cat"/>
</dbReference>
<evidence type="ECO:0000313" key="10">
    <source>
        <dbReference type="Proteomes" id="UP000624701"/>
    </source>
</evidence>
<dbReference type="EMBL" id="BMDQ01000001">
    <property type="protein sequence ID" value="GGI56537.1"/>
    <property type="molecule type" value="Genomic_DNA"/>
</dbReference>
<dbReference type="Pfam" id="PF02838">
    <property type="entry name" value="Glyco_hydro_20b"/>
    <property type="match status" value="1"/>
</dbReference>
<dbReference type="RefSeq" id="WP_188373448.1">
    <property type="nucleotide sequence ID" value="NZ_BMDQ01000001.1"/>
</dbReference>
<evidence type="ECO:0000256" key="2">
    <source>
        <dbReference type="ARBA" id="ARBA00006285"/>
    </source>
</evidence>
<reference evidence="10" key="1">
    <citation type="journal article" date="2019" name="Int. J. Syst. Evol. Microbiol.">
        <title>The Global Catalogue of Microorganisms (GCM) 10K type strain sequencing project: providing services to taxonomists for standard genome sequencing and annotation.</title>
        <authorList>
            <consortium name="The Broad Institute Genomics Platform"/>
            <consortium name="The Broad Institute Genome Sequencing Center for Infectious Disease"/>
            <person name="Wu L."/>
            <person name="Ma J."/>
        </authorList>
    </citation>
    <scope>NUCLEOTIDE SEQUENCE [LARGE SCALE GENOMIC DNA]</scope>
    <source>
        <strain evidence="10">CCM 8681</strain>
    </source>
</reference>
<dbReference type="PRINTS" id="PR00738">
    <property type="entry name" value="GLHYDRLASE20"/>
</dbReference>
<evidence type="ECO:0000256" key="4">
    <source>
        <dbReference type="ARBA" id="ARBA00022801"/>
    </source>
</evidence>
<dbReference type="EC" id="3.2.1.52" evidence="3"/>
<dbReference type="InterPro" id="IPR015882">
    <property type="entry name" value="HEX_bac_N"/>
</dbReference>
<organism evidence="9 10">
    <name type="scientific">Winogradskyella haliclonae</name>
    <dbReference type="NCBI Taxonomy" id="2048558"/>
    <lineage>
        <taxon>Bacteria</taxon>
        <taxon>Pseudomonadati</taxon>
        <taxon>Bacteroidota</taxon>
        <taxon>Flavobacteriia</taxon>
        <taxon>Flavobacteriales</taxon>
        <taxon>Flavobacteriaceae</taxon>
        <taxon>Winogradskyella</taxon>
    </lineage>
</organism>
<dbReference type="InterPro" id="IPR029018">
    <property type="entry name" value="Hex-like_dom2"/>
</dbReference>
<keyword evidence="4" id="KW-0378">Hydrolase</keyword>